<dbReference type="GO" id="GO:0016787">
    <property type="term" value="F:hydrolase activity"/>
    <property type="evidence" value="ECO:0007669"/>
    <property type="project" value="UniProtKB-KW"/>
</dbReference>
<dbReference type="Pfam" id="PF00270">
    <property type="entry name" value="DEAD"/>
    <property type="match status" value="2"/>
</dbReference>
<dbReference type="PANTHER" id="PTHR47961:SF13">
    <property type="entry name" value="ACTIVATING SIGNAL COINTEGRATOR 1 COMPLEX SUBUNIT 3"/>
    <property type="match status" value="1"/>
</dbReference>
<dbReference type="InterPro" id="IPR057842">
    <property type="entry name" value="WH_MER3"/>
</dbReference>
<dbReference type="Gene3D" id="1.10.3380.10">
    <property type="entry name" value="Sec63 N-terminal domain-like domain"/>
    <property type="match status" value="2"/>
</dbReference>
<accession>A0AAV9IE64</accession>
<dbReference type="EMBL" id="JANCYU010000033">
    <property type="protein sequence ID" value="KAK4525732.1"/>
    <property type="molecule type" value="Genomic_DNA"/>
</dbReference>
<dbReference type="Pfam" id="PF02889">
    <property type="entry name" value="Sec63"/>
    <property type="match status" value="2"/>
</dbReference>
<dbReference type="SMART" id="SM00973">
    <property type="entry name" value="Sec63"/>
    <property type="match status" value="2"/>
</dbReference>
<keyword evidence="4" id="KW-0347">Helicase</keyword>
<dbReference type="SMART" id="SM00490">
    <property type="entry name" value="HELICc"/>
    <property type="match status" value="2"/>
</dbReference>
<evidence type="ECO:0000256" key="3">
    <source>
        <dbReference type="ARBA" id="ARBA00022801"/>
    </source>
</evidence>
<dbReference type="FunFam" id="1.10.10.10:FF:000012">
    <property type="entry name" value="U5 small nuclear ribonucleoprotein helicase"/>
    <property type="match status" value="1"/>
</dbReference>
<dbReference type="InterPro" id="IPR036388">
    <property type="entry name" value="WH-like_DNA-bd_sf"/>
</dbReference>
<dbReference type="SUPFAM" id="SSF158702">
    <property type="entry name" value="Sec63 N-terminal domain-like"/>
    <property type="match status" value="2"/>
</dbReference>
<evidence type="ECO:0000256" key="1">
    <source>
        <dbReference type="ARBA" id="ARBA00010140"/>
    </source>
</evidence>
<dbReference type="GO" id="GO:0004386">
    <property type="term" value="F:helicase activity"/>
    <property type="evidence" value="ECO:0007669"/>
    <property type="project" value="UniProtKB-KW"/>
</dbReference>
<sequence length="2235" mass="258230">MSIPPKFRNYLLAQKGHPVSEEQLEQAAKQRAAFLEKQRQGSSSTSAWSEEEEEEIIDVLLQILSILAALLHCPLDEGLEHSLVALLRCYEDFVQQGEKDWLQTTEEAFQQWIKDKLGWVCDIQQQQVQSLLSLSERLTKAIGTLFIFQKGEEKRMSRQLERCFHKACQKQRWERYCQSLHNELVVVGQPKVPQNASEEWFRCYPEWSSQWRQRMLQKFKDMRKTDQKEESSSLLQEIYDKCRECFRHMYYHSTTEQQQQQSLSSQEEQKTFDDWMQSIFGILATTATSEQLQEQLYDLIGDFDVVSKLLQHREELKSVYYPKEEDGVVQNATTFHTKESLDTDAALSEQLKTLKVANGSSSEPFSKISLPEGSTRQSHVGYEEYWIPPTRSRAPDTNELIRISEKMDSCFLPVFQDMTFLNPIQSKVFHTAYHTNENLLISAPTGAGKTNIALLTVLHVLKDKFMCDQRTTNTTRAATEGPSIVYIAPMKALASEVTENFQRRLKCLGIVVQEMTGDMQLSYQEAKKTDMIVTTPEKWDIVTRKSTDASDDSSLHANVQLLIIDEIHLLHEFRGVILEAVVARTLKTVERNQRMIRLVGLSATLPNYEDIAEFLRVNREQGLFYFDASYRPVPLSLTFIGLSSHLPEQEAEEEAKVTSVSERKQKKKMDAIQLRQEWMNKLCFEQLQKFLQHQQQVLVFVHSRQDTSRTARAFLQYIKQHGLSHLLQGDDDEISLEQIKVGQLKSSDLREFVLSRVAIHHAGLLRSDRSYVEELFRQGLLRVVVCTATLAWGVNLPAHAVIIKGTQIYDPSRGGYTDLGMLDVMQIFGRAGRPQFDTQGEAVMITTLQQLPFYLRLLTSQLPIESQLCHLSCLADHLNAEIVLGNISNVMQGVEWLEYTYLATRMRKNPLVYGVSWQELLYDPSLMTKKREMIIASAKILDEARMIRFDPVKEVFYSTELGRIASHFYVCNGTIHKWNEMLRPDFTDSEVVRALSMADEMETVKFRDDELPELQELSKKCPIRILGSLESSKVVILLQSYISRLPVHSSALISDTYFIIQNVGRLAQALFEIVLGRAWPSLAYTVLQLCRSLQRQVWPFQHPLRQLAGDGTKHASSSFSVNKHFRISAEVCYKLEQLGPTGELSHLTELSIDELSSALRAPQAAKNVKRCLSLIPQLSMEAEAHPLTRTVIQIQLSWKPHFYWNDQLHGVLETNQEKHPETWWLWVEDTETEQIYHSEQILVTKRLAQEYWKHPDKEPQSRTFSIAVYEPISPQYMIRACSSYWHGADSVVAISFYGMQLPRNETVYTNLLDLQPLHRSCLFLSRPLEQIMYPSIRYFNPLQTQVFHVAYHTDENILFAAPTGSGKTAIAEFAMLRCMRTTNMIRCTKQETRRCPGLIVYIAPLKALVRERARDWRKRFGELGKVVVELTGDDAPVSISTTLKYGDIICTTPEKWDSLSRSWRRRKQVLEVALYILDEVHLLGSERGPVLEMIVSRAKRLAYRHHLSVRWIALSTALANPVDLASWLGVEEKVGMFNFRPSVRPVPCEVHIMGVAGKHFSPRMTAMNKPAYQAIRQYSPHKPVLIFVPSRRQTRRTALEMIRFAASDGNPHFFLQSDISKEYRCIKDSSLKSTLEYGVGIHHGGLLESDRNIVENLFACGKIHLLVSTATLAWGVNLPAHLVIIKGTEYYEPKSKTYVDMPITDILQMMGRAGRPQYDDQCFAFILVEESKKNFYKKFLYEPFPVESSLWKQLEDPLNAEVAGGWIHTAQDAVDFLTWSFFFRRLLCNPAYYHLQYVGAKDISEYLSRLIQTILHRLEKERCITILHADQQEGNTLDISQEQQQQQQQKRWLEPRIEQQHRPIVTTSHLTPILISSTFLGKVAAFYYLSYKSVGWLDKVWTPRATFMMVLKWLTNCEEFSDIPVRHNEENINAELLQDIQRQVSSSSLTLSSTSSAAYEETVSVLETTRQMGDMEDPHCKALLLFCAHHSRCNFSVVDYYTDLLTAMEQAGRVIEAMIDMAVQRDDITAAIHCIHMRQCFAQRCWPWESTFSVVLKNHFPECEQQLEQWLVDTCGIKETGEDFYMRWNEQHMSWLQPLEESQRQWLQRLYSTAPIVQLQGKIEELEDIRIQVSWKVSLSYDKQRSLWWNQNSNKRASRETWYILLVNTNTGKISAFRRVASLKKQVTRTLYPRKEDWNKEDCVVLCLSSCYRGVDQMWCCKNQETRFLSPVEFP</sequence>
<protein>
    <recommendedName>
        <fullName evidence="6">U5 small nuclear ribonucleoprotein 200 kDa helicase</fullName>
    </recommendedName>
</protein>
<dbReference type="InterPro" id="IPR027417">
    <property type="entry name" value="P-loop_NTPase"/>
</dbReference>
<keyword evidence="3" id="KW-0378">Hydrolase</keyword>
<dbReference type="Gene3D" id="3.40.50.300">
    <property type="entry name" value="P-loop containing nucleotide triphosphate hydrolases"/>
    <property type="match status" value="4"/>
</dbReference>
<dbReference type="FunFam" id="1.10.10.10:FF:000024">
    <property type="entry name" value="U5 small nuclear ribonucleoprotein helicase"/>
    <property type="match status" value="1"/>
</dbReference>
<dbReference type="GO" id="GO:0005524">
    <property type="term" value="F:ATP binding"/>
    <property type="evidence" value="ECO:0007669"/>
    <property type="project" value="UniProtKB-KW"/>
</dbReference>
<evidence type="ECO:0000259" key="7">
    <source>
        <dbReference type="PROSITE" id="PS51192"/>
    </source>
</evidence>
<reference evidence="9 10" key="1">
    <citation type="submission" date="2022-07" db="EMBL/GenBank/DDBJ databases">
        <title>Genome-wide signatures of adaptation to extreme environments.</title>
        <authorList>
            <person name="Cho C.H."/>
            <person name="Yoon H.S."/>
        </authorList>
    </citation>
    <scope>NUCLEOTIDE SEQUENCE [LARGE SCALE GENOMIC DNA]</scope>
    <source>
        <strain evidence="9 10">108.79 E11</strain>
    </source>
</reference>
<dbReference type="InterPro" id="IPR001650">
    <property type="entry name" value="Helicase_C-like"/>
</dbReference>
<keyword evidence="2" id="KW-0547">Nucleotide-binding</keyword>
<feature type="domain" description="Helicase C-terminal" evidence="8">
    <location>
        <begin position="1570"/>
        <end position="1762"/>
    </location>
</feature>
<dbReference type="InterPro" id="IPR050474">
    <property type="entry name" value="Hel308_SKI2-like"/>
</dbReference>
<dbReference type="CDD" id="cd18795">
    <property type="entry name" value="SF2_C_Ski2"/>
    <property type="match status" value="2"/>
</dbReference>
<dbReference type="PROSITE" id="PS51194">
    <property type="entry name" value="HELICASE_CTER"/>
    <property type="match status" value="2"/>
</dbReference>
<dbReference type="SMART" id="SM00487">
    <property type="entry name" value="DEXDc"/>
    <property type="match status" value="2"/>
</dbReference>
<proteinExistence type="inferred from homology"/>
<dbReference type="GO" id="GO:0003676">
    <property type="term" value="F:nucleic acid binding"/>
    <property type="evidence" value="ECO:0007669"/>
    <property type="project" value="InterPro"/>
</dbReference>
<dbReference type="Pfam" id="PF23445">
    <property type="entry name" value="WHD_SNRNP200"/>
    <property type="match status" value="2"/>
</dbReference>
<dbReference type="SUPFAM" id="SSF52540">
    <property type="entry name" value="P-loop containing nucleoside triphosphate hydrolases"/>
    <property type="match status" value="4"/>
</dbReference>
<dbReference type="PIRSF" id="PIRSF039073">
    <property type="entry name" value="BRR2"/>
    <property type="match status" value="1"/>
</dbReference>
<evidence type="ECO:0000256" key="2">
    <source>
        <dbReference type="ARBA" id="ARBA00022741"/>
    </source>
</evidence>
<dbReference type="Gene3D" id="1.10.10.10">
    <property type="entry name" value="Winged helix-like DNA-binding domain superfamily/Winged helix DNA-binding domain"/>
    <property type="match status" value="2"/>
</dbReference>
<dbReference type="SMART" id="SM00382">
    <property type="entry name" value="AAA"/>
    <property type="match status" value="2"/>
</dbReference>
<dbReference type="InterPro" id="IPR014001">
    <property type="entry name" value="Helicase_ATP-bd"/>
</dbReference>
<dbReference type="PROSITE" id="PS51192">
    <property type="entry name" value="HELICASE_ATP_BIND_1"/>
    <property type="match status" value="2"/>
</dbReference>
<dbReference type="InterPro" id="IPR036390">
    <property type="entry name" value="WH_DNA-bd_sf"/>
</dbReference>
<evidence type="ECO:0000313" key="9">
    <source>
        <dbReference type="EMBL" id="KAK4525732.1"/>
    </source>
</evidence>
<evidence type="ECO:0000313" key="10">
    <source>
        <dbReference type="Proteomes" id="UP001300502"/>
    </source>
</evidence>
<evidence type="ECO:0000256" key="5">
    <source>
        <dbReference type="ARBA" id="ARBA00022840"/>
    </source>
</evidence>
<dbReference type="FunFam" id="3.40.50.300:FF:000231">
    <property type="entry name" value="Activating signal cointegrator 1 complex subunit 3"/>
    <property type="match status" value="1"/>
</dbReference>
<name>A0AAV9IE64_9RHOD</name>
<dbReference type="PANTHER" id="PTHR47961">
    <property type="entry name" value="DNA POLYMERASE THETA, PUTATIVE (AFU_ORTHOLOGUE AFUA_1G05260)-RELATED"/>
    <property type="match status" value="1"/>
</dbReference>
<keyword evidence="5" id="KW-0067">ATP-binding</keyword>
<evidence type="ECO:0000256" key="4">
    <source>
        <dbReference type="ARBA" id="ARBA00022806"/>
    </source>
</evidence>
<evidence type="ECO:0000259" key="8">
    <source>
        <dbReference type="PROSITE" id="PS51194"/>
    </source>
</evidence>
<feature type="domain" description="Helicase ATP-binding" evidence="7">
    <location>
        <begin position="430"/>
        <end position="623"/>
    </location>
</feature>
<gene>
    <name evidence="9" type="ORF">GAYE_SCF16G3641</name>
</gene>
<dbReference type="InterPro" id="IPR004179">
    <property type="entry name" value="Sec63-dom"/>
</dbReference>
<dbReference type="Pfam" id="PF00271">
    <property type="entry name" value="Helicase_C"/>
    <property type="match status" value="2"/>
</dbReference>
<organism evidence="9 10">
    <name type="scientific">Galdieria yellowstonensis</name>
    <dbReference type="NCBI Taxonomy" id="3028027"/>
    <lineage>
        <taxon>Eukaryota</taxon>
        <taxon>Rhodophyta</taxon>
        <taxon>Bangiophyceae</taxon>
        <taxon>Galdieriales</taxon>
        <taxon>Galdieriaceae</taxon>
        <taxon>Galdieria</taxon>
    </lineage>
</organism>
<feature type="domain" description="Helicase ATP-binding" evidence="7">
    <location>
        <begin position="1348"/>
        <end position="1536"/>
    </location>
</feature>
<dbReference type="SUPFAM" id="SSF46785">
    <property type="entry name" value="Winged helix' DNA-binding domain"/>
    <property type="match status" value="1"/>
</dbReference>
<comment type="similarity">
    <text evidence="1">Belongs to the helicase family. SKI2 subfamily.</text>
</comment>
<dbReference type="InterPro" id="IPR003593">
    <property type="entry name" value="AAA+_ATPase"/>
</dbReference>
<dbReference type="InterPro" id="IPR035892">
    <property type="entry name" value="C2_domain_sf"/>
</dbReference>
<dbReference type="InterPro" id="IPR011545">
    <property type="entry name" value="DEAD/DEAH_box_helicase_dom"/>
</dbReference>
<dbReference type="FunFam" id="3.40.50.300:FF:003287">
    <property type="entry name" value="U5 small nuclear ribonucleoprotein 200 kDa helicase"/>
    <property type="match status" value="1"/>
</dbReference>
<feature type="domain" description="Helicase C-terminal" evidence="8">
    <location>
        <begin position="686"/>
        <end position="882"/>
    </location>
</feature>
<dbReference type="FunFam" id="3.40.50.300:FF:000062">
    <property type="entry name" value="U5 small nuclear ribonucleoprotein helicase"/>
    <property type="match status" value="1"/>
</dbReference>
<evidence type="ECO:0000256" key="6">
    <source>
        <dbReference type="ARBA" id="ARBA00034541"/>
    </source>
</evidence>
<dbReference type="Gene3D" id="2.60.40.150">
    <property type="entry name" value="C2 domain"/>
    <property type="match status" value="1"/>
</dbReference>
<keyword evidence="10" id="KW-1185">Reference proteome</keyword>
<dbReference type="Proteomes" id="UP001300502">
    <property type="component" value="Unassembled WGS sequence"/>
</dbReference>
<comment type="caution">
    <text evidence="9">The sequence shown here is derived from an EMBL/GenBank/DDBJ whole genome shotgun (WGS) entry which is preliminary data.</text>
</comment>